<name>A0A5C1QDI2_9SPIO</name>
<protein>
    <submittedName>
        <fullName evidence="1">YkgJ family cysteine cluster protein</fullName>
    </submittedName>
</protein>
<reference evidence="1 2" key="1">
    <citation type="submission" date="2019-02" db="EMBL/GenBank/DDBJ databases">
        <authorList>
            <person name="Fomenkov A."/>
            <person name="Dubinina G."/>
            <person name="Grabovich M."/>
            <person name="Vincze T."/>
            <person name="Roberts R.J."/>
        </authorList>
    </citation>
    <scope>NUCLEOTIDE SEQUENCE [LARGE SCALE GENOMIC DNA]</scope>
    <source>
        <strain evidence="1 2">P</strain>
    </source>
</reference>
<reference evidence="1 2" key="2">
    <citation type="submission" date="2019-09" db="EMBL/GenBank/DDBJ databases">
        <title>Complete Genome Sequence and Methylome Analysis of free living Spirochaetas.</title>
        <authorList>
            <person name="Leshcheva N."/>
            <person name="Mikheeva N."/>
        </authorList>
    </citation>
    <scope>NUCLEOTIDE SEQUENCE [LARGE SCALE GENOMIC DNA]</scope>
    <source>
        <strain evidence="1 2">P</strain>
    </source>
</reference>
<dbReference type="KEGG" id="sper:EW093_12075"/>
<accession>A0A5C1QDI2</accession>
<dbReference type="AlphaFoldDB" id="A0A5C1QDI2"/>
<dbReference type="RefSeq" id="WP_149568656.1">
    <property type="nucleotide sequence ID" value="NZ_CP035807.1"/>
</dbReference>
<evidence type="ECO:0000313" key="1">
    <source>
        <dbReference type="EMBL" id="QEN05418.1"/>
    </source>
</evidence>
<dbReference type="EMBL" id="CP035807">
    <property type="protein sequence ID" value="QEN05418.1"/>
    <property type="molecule type" value="Genomic_DNA"/>
</dbReference>
<evidence type="ECO:0000313" key="2">
    <source>
        <dbReference type="Proteomes" id="UP000323824"/>
    </source>
</evidence>
<dbReference type="InterPro" id="IPR005358">
    <property type="entry name" value="Puta_zinc/iron-chelating_dom"/>
</dbReference>
<organism evidence="1 2">
    <name type="scientific">Thiospirochaeta perfilievii</name>
    <dbReference type="NCBI Taxonomy" id="252967"/>
    <lineage>
        <taxon>Bacteria</taxon>
        <taxon>Pseudomonadati</taxon>
        <taxon>Spirochaetota</taxon>
        <taxon>Spirochaetia</taxon>
        <taxon>Spirochaetales</taxon>
        <taxon>Spirochaetaceae</taxon>
        <taxon>Thiospirochaeta</taxon>
    </lineage>
</organism>
<proteinExistence type="predicted"/>
<dbReference type="Proteomes" id="UP000323824">
    <property type="component" value="Chromosome"/>
</dbReference>
<keyword evidence="2" id="KW-1185">Reference proteome</keyword>
<dbReference type="OrthoDB" id="9810361at2"/>
<dbReference type="Pfam" id="PF03692">
    <property type="entry name" value="CxxCxxCC"/>
    <property type="match status" value="1"/>
</dbReference>
<sequence length="169" mass="20353">MIDEEYAKLLKQAELDYEDNKKFIMVLKKIRAKSLDREFNMLHDKAFEEIDCLKCGNCCRTVRPIYQQKDITKLAKRFHCRPIVWEKEYTDVDEDNDRIAKTVPCPFIAEDNYCIYYEDKPKFCRDYPYTDKTRLRNYLRETMENSKICPAVYLMINWLKESVNRGTLS</sequence>
<gene>
    <name evidence="1" type="ORF">EW093_12075</name>
</gene>